<reference evidence="5 6" key="1">
    <citation type="submission" date="2018-03" db="EMBL/GenBank/DDBJ databases">
        <title>Genomic Encyclopedia of Archaeal and Bacterial Type Strains, Phase II (KMG-II): from individual species to whole genera.</title>
        <authorList>
            <person name="Goeker M."/>
        </authorList>
    </citation>
    <scope>NUCLEOTIDE SEQUENCE [LARGE SCALE GENOMIC DNA]</scope>
    <source>
        <strain evidence="5 6">DSM 45416</strain>
    </source>
</reference>
<protein>
    <recommendedName>
        <fullName evidence="1">site-specific DNA-methyltransferase (adenine-specific)</fullName>
        <ecNumber evidence="1">2.1.1.72</ecNumber>
    </recommendedName>
</protein>
<evidence type="ECO:0000256" key="3">
    <source>
        <dbReference type="ARBA" id="ARBA00022679"/>
    </source>
</evidence>
<dbReference type="EMBL" id="PVTG01000008">
    <property type="protein sequence ID" value="PRY48626.1"/>
    <property type="molecule type" value="Genomic_DNA"/>
</dbReference>
<dbReference type="Proteomes" id="UP000239210">
    <property type="component" value="Unassembled WGS sequence"/>
</dbReference>
<dbReference type="GO" id="GO:0003676">
    <property type="term" value="F:nucleic acid binding"/>
    <property type="evidence" value="ECO:0007669"/>
    <property type="project" value="InterPro"/>
</dbReference>
<proteinExistence type="predicted"/>
<dbReference type="PANTHER" id="PTHR33841">
    <property type="entry name" value="DNA METHYLTRANSFERASE YEEA-RELATED"/>
    <property type="match status" value="1"/>
</dbReference>
<evidence type="ECO:0000256" key="1">
    <source>
        <dbReference type="ARBA" id="ARBA00011900"/>
    </source>
</evidence>
<dbReference type="RefSeq" id="WP_106277633.1">
    <property type="nucleotide sequence ID" value="NZ_PVTG01000008.1"/>
</dbReference>
<comment type="catalytic activity">
    <reaction evidence="4">
        <text>a 2'-deoxyadenosine in DNA + S-adenosyl-L-methionine = an N(6)-methyl-2'-deoxyadenosine in DNA + S-adenosyl-L-homocysteine + H(+)</text>
        <dbReference type="Rhea" id="RHEA:15197"/>
        <dbReference type="Rhea" id="RHEA-COMP:12418"/>
        <dbReference type="Rhea" id="RHEA-COMP:12419"/>
        <dbReference type="ChEBI" id="CHEBI:15378"/>
        <dbReference type="ChEBI" id="CHEBI:57856"/>
        <dbReference type="ChEBI" id="CHEBI:59789"/>
        <dbReference type="ChEBI" id="CHEBI:90615"/>
        <dbReference type="ChEBI" id="CHEBI:90616"/>
        <dbReference type="EC" id="2.1.1.72"/>
    </reaction>
</comment>
<dbReference type="Gene3D" id="3.40.50.150">
    <property type="entry name" value="Vaccinia Virus protein VP39"/>
    <property type="match status" value="1"/>
</dbReference>
<dbReference type="EC" id="2.1.1.72" evidence="1"/>
<dbReference type="InterPro" id="IPR029063">
    <property type="entry name" value="SAM-dependent_MTases_sf"/>
</dbReference>
<keyword evidence="6" id="KW-1185">Reference proteome</keyword>
<dbReference type="AlphaFoldDB" id="A0A2T0TSF0"/>
<comment type="caution">
    <text evidence="5">The sequence shown here is derived from an EMBL/GenBank/DDBJ whole genome shotgun (WGS) entry which is preliminary data.</text>
</comment>
<accession>A0A2T0TSF0</accession>
<dbReference type="PANTHER" id="PTHR33841:SF1">
    <property type="entry name" value="DNA METHYLTRANSFERASE A"/>
    <property type="match status" value="1"/>
</dbReference>
<keyword evidence="2" id="KW-0489">Methyltransferase</keyword>
<name>A0A2T0TSF0_9ACTN</name>
<gene>
    <name evidence="5" type="ORF">LY71_1084</name>
</gene>
<evidence type="ECO:0000256" key="2">
    <source>
        <dbReference type="ARBA" id="ARBA00022603"/>
    </source>
</evidence>
<evidence type="ECO:0000313" key="6">
    <source>
        <dbReference type="Proteomes" id="UP000239210"/>
    </source>
</evidence>
<dbReference type="InterPro" id="IPR050953">
    <property type="entry name" value="N4_N6_ade-DNA_methylase"/>
</dbReference>
<dbReference type="OrthoDB" id="4280289at2"/>
<evidence type="ECO:0000256" key="4">
    <source>
        <dbReference type="ARBA" id="ARBA00047942"/>
    </source>
</evidence>
<dbReference type="GO" id="GO:0009007">
    <property type="term" value="F:site-specific DNA-methyltransferase (adenine-specific) activity"/>
    <property type="evidence" value="ECO:0007669"/>
    <property type="project" value="UniProtKB-EC"/>
</dbReference>
<evidence type="ECO:0000313" key="5">
    <source>
        <dbReference type="EMBL" id="PRY48626.1"/>
    </source>
</evidence>
<dbReference type="PROSITE" id="PS00092">
    <property type="entry name" value="N6_MTASE"/>
    <property type="match status" value="1"/>
</dbReference>
<dbReference type="GO" id="GO:0032259">
    <property type="term" value="P:methylation"/>
    <property type="evidence" value="ECO:0007669"/>
    <property type="project" value="UniProtKB-KW"/>
</dbReference>
<dbReference type="SUPFAM" id="SSF53335">
    <property type="entry name" value="S-adenosyl-L-methionine-dependent methyltransferases"/>
    <property type="match status" value="1"/>
</dbReference>
<organism evidence="5 6">
    <name type="scientific">Geodermatophilus tzadiensis</name>
    <dbReference type="NCBI Taxonomy" id="1137988"/>
    <lineage>
        <taxon>Bacteria</taxon>
        <taxon>Bacillati</taxon>
        <taxon>Actinomycetota</taxon>
        <taxon>Actinomycetes</taxon>
        <taxon>Geodermatophilales</taxon>
        <taxon>Geodermatophilaceae</taxon>
        <taxon>Geodermatophilus</taxon>
    </lineage>
</organism>
<keyword evidence="3" id="KW-0808">Transferase</keyword>
<dbReference type="InterPro" id="IPR002052">
    <property type="entry name" value="DNA_methylase_N6_adenine_CS"/>
</dbReference>
<sequence length="790" mass="85763">MNRLDELALRGWQRLRTRALGGVLPHEDPVAAMTAAGTAVRALSAAAAHAALRPLIGWAPARTAGQVADDLAGILRPGAALLAWSDGADPELLAELAAESVNLSAFYETLLTADWRAGTTADQHTRRAFGAFHTPEEFTRRVVARTAAVVARDRLGDASDLARARLLSSLRVADLAVGPGRFPVAWLEHLRELGLLHDLLVEAARNLELTDVDQVALELAAVACAVTVGDATLLADGPRLRHGNALLHRAGAGNPAAAFVAGRIWDPAVGVAAPEEPVDLVLGNPPWERVRVEPRPLLRGLLDAAADDGHRASRDEHLDATRSSHPLLHAWLADVRASTADGLRAMRADPRLARGARGELYTHVLFTELALDRVRERDGWVAVLVKSAMLTSTGHAALMRPLLDGHQVHEVWDYRNEERIFDIDSRERFAFLLAGPATAPHTRLATGLTRVRDLGDEALLTTLDDELRLRINPSSGLLPACTREELPRLLALSASPLLGDAYPDAHFGRLLHLTNHSEGISRHPAPGLLPVWEGRMIEQYTARFATFAGVTGPQRWSAKVRATSVRPEQRADPYYRPEARWWVRPDVWEKVARRHAQPFSLVWRNASSPFNRRTMLATVLPRVPTIQSVQLLQLPDAERLLQLCGVLDSLPFDWLLRRRMPGIDVTGTVVRQVPVPDPAAWKHVVAFGGARATLGQHLLTRVGALLADDAAVHPLLASALGAVPPPAADRGRTRREVDVLVAHGYGLSLADLCELAADFSADVPADEVEMLRAGGYGVVREGSAAASRDR</sequence>